<sequence length="62" mass="7155">MKQQQKPWVETPLKESSALSKAVGWYVNLNKPHLHVYLCQLDVVCVVYNDKDELVQWRGNGA</sequence>
<keyword evidence="2" id="KW-1185">Reference proteome</keyword>
<dbReference type="EMBL" id="KV745408">
    <property type="protein sequence ID" value="OCK74819.1"/>
    <property type="molecule type" value="Genomic_DNA"/>
</dbReference>
<evidence type="ECO:0000313" key="2">
    <source>
        <dbReference type="Proteomes" id="UP000250266"/>
    </source>
</evidence>
<gene>
    <name evidence="1" type="ORF">K432DRAFT_386591</name>
</gene>
<organism evidence="1 2">
    <name type="scientific">Lepidopterella palustris CBS 459.81</name>
    <dbReference type="NCBI Taxonomy" id="1314670"/>
    <lineage>
        <taxon>Eukaryota</taxon>
        <taxon>Fungi</taxon>
        <taxon>Dikarya</taxon>
        <taxon>Ascomycota</taxon>
        <taxon>Pezizomycotina</taxon>
        <taxon>Dothideomycetes</taxon>
        <taxon>Pleosporomycetidae</taxon>
        <taxon>Mytilinidiales</taxon>
        <taxon>Argynnaceae</taxon>
        <taxon>Lepidopterella</taxon>
    </lineage>
</organism>
<evidence type="ECO:0000313" key="1">
    <source>
        <dbReference type="EMBL" id="OCK74819.1"/>
    </source>
</evidence>
<proteinExistence type="predicted"/>
<reference evidence="1 2" key="1">
    <citation type="journal article" date="2016" name="Nat. Commun.">
        <title>Ectomycorrhizal ecology is imprinted in the genome of the dominant symbiotic fungus Cenococcum geophilum.</title>
        <authorList>
            <consortium name="DOE Joint Genome Institute"/>
            <person name="Peter M."/>
            <person name="Kohler A."/>
            <person name="Ohm R.A."/>
            <person name="Kuo A."/>
            <person name="Krutzmann J."/>
            <person name="Morin E."/>
            <person name="Arend M."/>
            <person name="Barry K.W."/>
            <person name="Binder M."/>
            <person name="Choi C."/>
            <person name="Clum A."/>
            <person name="Copeland A."/>
            <person name="Grisel N."/>
            <person name="Haridas S."/>
            <person name="Kipfer T."/>
            <person name="LaButti K."/>
            <person name="Lindquist E."/>
            <person name="Lipzen A."/>
            <person name="Maire R."/>
            <person name="Meier B."/>
            <person name="Mihaltcheva S."/>
            <person name="Molinier V."/>
            <person name="Murat C."/>
            <person name="Poggeler S."/>
            <person name="Quandt C.A."/>
            <person name="Sperisen C."/>
            <person name="Tritt A."/>
            <person name="Tisserant E."/>
            <person name="Crous P.W."/>
            <person name="Henrissat B."/>
            <person name="Nehls U."/>
            <person name="Egli S."/>
            <person name="Spatafora J.W."/>
            <person name="Grigoriev I.V."/>
            <person name="Martin F.M."/>
        </authorList>
    </citation>
    <scope>NUCLEOTIDE SEQUENCE [LARGE SCALE GENOMIC DNA]</scope>
    <source>
        <strain evidence="1 2">CBS 459.81</strain>
    </source>
</reference>
<dbReference type="Proteomes" id="UP000250266">
    <property type="component" value="Unassembled WGS sequence"/>
</dbReference>
<name>A0A8E2J9X0_9PEZI</name>
<accession>A0A8E2J9X0</accession>
<protein>
    <submittedName>
        <fullName evidence="1">Uncharacterized protein</fullName>
    </submittedName>
</protein>
<dbReference type="AlphaFoldDB" id="A0A8E2J9X0"/>